<sequence>MCSVSAAATAQAAKPPTVAGELKRLAAEGKLTPEAAAADRAIYDDAKATAAKLTGTRKLELGGVVKDLDGMAARGSFATPSRLPALFLTLQRNREYWASQPLLAGGARLSFPGSELVFQLYPGHGLQIQWLATFGKLNGYWTGGKRYDTRAGALLDEALPLATERAGGLAWEYLFPFDGQNPPWVSSLAQGTGLQAMARSATRLQRQADVFPIALRGLGIFETAPPAGVRVPADDGAHYLQYSGLPNLFIINGFVQSLVGLYDFAALTGDPTARALFDAGDVAARKEVPTFDTGAWSLYSRGSSQTESDLGYHKLLRDFLTQLCKRTATIQYCSAAQHFTQYLTVAPVLSVLPRTLTARKTGTLRFKLSKISRITVKVMRGTTVVATMAPGVLGRGTKTLTWTAPKKTGAYSMTVTATDLAGNTASATGEVTVKRRT</sequence>
<name>A0A9X3N071_9ACTN</name>
<dbReference type="Pfam" id="PF06662">
    <property type="entry name" value="C5-epim_C"/>
    <property type="match status" value="1"/>
</dbReference>
<evidence type="ECO:0000313" key="4">
    <source>
        <dbReference type="Proteomes" id="UP001149140"/>
    </source>
</evidence>
<dbReference type="InterPro" id="IPR039721">
    <property type="entry name" value="C5-epimerase"/>
</dbReference>
<dbReference type="GO" id="GO:0015012">
    <property type="term" value="P:heparan sulfate proteoglycan biosynthetic process"/>
    <property type="evidence" value="ECO:0007669"/>
    <property type="project" value="InterPro"/>
</dbReference>
<dbReference type="RefSeq" id="WP_270045054.1">
    <property type="nucleotide sequence ID" value="NZ_JAPDOD010000052.1"/>
</dbReference>
<dbReference type="InterPro" id="IPR013783">
    <property type="entry name" value="Ig-like_fold"/>
</dbReference>
<comment type="caution">
    <text evidence="3">The sequence shown here is derived from an EMBL/GenBank/DDBJ whole genome shotgun (WGS) entry which is preliminary data.</text>
</comment>
<gene>
    <name evidence="3" type="ORF">OM076_36335</name>
</gene>
<organism evidence="3 4">
    <name type="scientific">Solirubrobacter ginsenosidimutans</name>
    <dbReference type="NCBI Taxonomy" id="490573"/>
    <lineage>
        <taxon>Bacteria</taxon>
        <taxon>Bacillati</taxon>
        <taxon>Actinomycetota</taxon>
        <taxon>Thermoleophilia</taxon>
        <taxon>Solirubrobacterales</taxon>
        <taxon>Solirubrobacteraceae</taxon>
        <taxon>Solirubrobacter</taxon>
    </lineage>
</organism>
<dbReference type="GO" id="GO:0047464">
    <property type="term" value="F:heparosan-N-sulfate-glucuronate 5-epimerase activity"/>
    <property type="evidence" value="ECO:0007669"/>
    <property type="project" value="InterPro"/>
</dbReference>
<dbReference type="EMBL" id="JAPDOD010000052">
    <property type="protein sequence ID" value="MDA0165792.1"/>
    <property type="molecule type" value="Genomic_DNA"/>
</dbReference>
<dbReference type="PANTHER" id="PTHR13174:SF3">
    <property type="entry name" value="D-GLUCURONYL C5-EPIMERASE"/>
    <property type="match status" value="1"/>
</dbReference>
<dbReference type="CDD" id="cd00146">
    <property type="entry name" value="PKD"/>
    <property type="match status" value="1"/>
</dbReference>
<dbReference type="InterPro" id="IPR010598">
    <property type="entry name" value="C5-epim_C"/>
</dbReference>
<accession>A0A9X3N071</accession>
<evidence type="ECO:0000313" key="3">
    <source>
        <dbReference type="EMBL" id="MDA0165792.1"/>
    </source>
</evidence>
<keyword evidence="4" id="KW-1185">Reference proteome</keyword>
<evidence type="ECO:0000259" key="2">
    <source>
        <dbReference type="Pfam" id="PF19077"/>
    </source>
</evidence>
<dbReference type="Proteomes" id="UP001149140">
    <property type="component" value="Unassembled WGS sequence"/>
</dbReference>
<dbReference type="GO" id="GO:0005975">
    <property type="term" value="P:carbohydrate metabolic process"/>
    <property type="evidence" value="ECO:0007669"/>
    <property type="project" value="UniProtKB-ARBA"/>
</dbReference>
<dbReference type="AlphaFoldDB" id="A0A9X3N071"/>
<feature type="domain" description="Bacterial Ig-like" evidence="2">
    <location>
        <begin position="364"/>
        <end position="433"/>
    </location>
</feature>
<proteinExistence type="predicted"/>
<dbReference type="Gene3D" id="2.60.40.10">
    <property type="entry name" value="Immunoglobulins"/>
    <property type="match status" value="1"/>
</dbReference>
<dbReference type="InterPro" id="IPR044016">
    <property type="entry name" value="Big_13"/>
</dbReference>
<dbReference type="PANTHER" id="PTHR13174">
    <property type="entry name" value="D-GLUCURONYL C5-EPIMERASE"/>
    <property type="match status" value="1"/>
</dbReference>
<feature type="domain" description="D-glucuronyl C5-epimerase C-terminal" evidence="1">
    <location>
        <begin position="171"/>
        <end position="339"/>
    </location>
</feature>
<evidence type="ECO:0000259" key="1">
    <source>
        <dbReference type="Pfam" id="PF06662"/>
    </source>
</evidence>
<dbReference type="Pfam" id="PF19077">
    <property type="entry name" value="Big_13"/>
    <property type="match status" value="1"/>
</dbReference>
<reference evidence="3" key="1">
    <citation type="submission" date="2022-10" db="EMBL/GenBank/DDBJ databases">
        <title>The WGS of Solirubrobacter ginsenosidimutans DSM 21036.</title>
        <authorList>
            <person name="Jiang Z."/>
        </authorList>
    </citation>
    <scope>NUCLEOTIDE SEQUENCE</scope>
    <source>
        <strain evidence="3">DSM 21036</strain>
    </source>
</reference>
<protein>
    <submittedName>
        <fullName evidence="3">D-glucuronyl C5-epimerase family protein</fullName>
    </submittedName>
</protein>